<protein>
    <recommendedName>
        <fullName evidence="5">F-box domain-containing protein</fullName>
    </recommendedName>
</protein>
<dbReference type="SUPFAM" id="SSF52047">
    <property type="entry name" value="RNI-like"/>
    <property type="match status" value="1"/>
</dbReference>
<name>A0AAN6ZER5_9PEZI</name>
<dbReference type="Proteomes" id="UP001304895">
    <property type="component" value="Unassembled WGS sequence"/>
</dbReference>
<feature type="signal peptide" evidence="2">
    <location>
        <begin position="1"/>
        <end position="23"/>
    </location>
</feature>
<reference evidence="3" key="1">
    <citation type="journal article" date="2023" name="Mol. Phylogenet. Evol.">
        <title>Genome-scale phylogeny and comparative genomics of the fungal order Sordariales.</title>
        <authorList>
            <person name="Hensen N."/>
            <person name="Bonometti L."/>
            <person name="Westerberg I."/>
            <person name="Brannstrom I.O."/>
            <person name="Guillou S."/>
            <person name="Cros-Aarteil S."/>
            <person name="Calhoun S."/>
            <person name="Haridas S."/>
            <person name="Kuo A."/>
            <person name="Mondo S."/>
            <person name="Pangilinan J."/>
            <person name="Riley R."/>
            <person name="LaButti K."/>
            <person name="Andreopoulos B."/>
            <person name="Lipzen A."/>
            <person name="Chen C."/>
            <person name="Yan M."/>
            <person name="Daum C."/>
            <person name="Ng V."/>
            <person name="Clum A."/>
            <person name="Steindorff A."/>
            <person name="Ohm R.A."/>
            <person name="Martin F."/>
            <person name="Silar P."/>
            <person name="Natvig D.O."/>
            <person name="Lalanne C."/>
            <person name="Gautier V."/>
            <person name="Ament-Velasquez S.L."/>
            <person name="Kruys A."/>
            <person name="Hutchinson M.I."/>
            <person name="Powell A.J."/>
            <person name="Barry K."/>
            <person name="Miller A.N."/>
            <person name="Grigoriev I.V."/>
            <person name="Debuchy R."/>
            <person name="Gladieux P."/>
            <person name="Hiltunen Thoren M."/>
            <person name="Johannesson H."/>
        </authorList>
    </citation>
    <scope>NUCLEOTIDE SEQUENCE</scope>
    <source>
        <strain evidence="3">CBS 123565</strain>
    </source>
</reference>
<comment type="caution">
    <text evidence="3">The sequence shown here is derived from an EMBL/GenBank/DDBJ whole genome shotgun (WGS) entry which is preliminary data.</text>
</comment>
<evidence type="ECO:0008006" key="5">
    <source>
        <dbReference type="Google" id="ProtNLM"/>
    </source>
</evidence>
<keyword evidence="4" id="KW-1185">Reference proteome</keyword>
<dbReference type="AlphaFoldDB" id="A0AAN6ZER5"/>
<keyword evidence="2" id="KW-0732">Signal</keyword>
<proteinExistence type="predicted"/>
<feature type="region of interest" description="Disordered" evidence="1">
    <location>
        <begin position="146"/>
        <end position="166"/>
    </location>
</feature>
<feature type="chain" id="PRO_5042966894" description="F-box domain-containing protein" evidence="2">
    <location>
        <begin position="24"/>
        <end position="489"/>
    </location>
</feature>
<accession>A0AAN6ZER5</accession>
<sequence length="489" mass="55209">MGSSLLKIPLEVHLAICSWLLLSLEPPLPEPAEERWQSPEPVEETWQSTLVNFRALGNLALTCKALYRSTASLLYEKVHVPIHPPAALLQLLRHFSLFPDVALNVKSVSVFARYYKPPARVTKSQAEYLFAEARLLGLNVSYAAIQGPPRNDPDSDYEDPYRHEDRYSEDLGGTSCVSLSIALLLSRVPNIREMTLVGVLRTSIINRDWLAYSQKQLFDYPNQELLDYAGWLPDSFVLRSLGLLDIETPTFEVGSHHQSIAAFLRHTPALTRLRVSVGNYSGHVVPLVRQPLPQLRHVHLPDGQLQNLAAVAEYCPAIESCYLGEDNGEVSFERFDEFVPSSNHVTIDCVLEALLPLRLTLRELHTDWQLLYATTIHQLGLLPQFTALRSLRLILVEWPVGDVEMVPDILPPYIESLCLGGMFIEIDTIALQLRDCIQAGRFLGLKEFGFVLVNVHDSTIDEMERLVGWAFEGTGVECRAEWTPWMCIY</sequence>
<dbReference type="Gene3D" id="3.80.10.10">
    <property type="entry name" value="Ribonuclease Inhibitor"/>
    <property type="match status" value="1"/>
</dbReference>
<reference evidence="3" key="2">
    <citation type="submission" date="2023-05" db="EMBL/GenBank/DDBJ databases">
        <authorList>
            <consortium name="Lawrence Berkeley National Laboratory"/>
            <person name="Steindorff A."/>
            <person name="Hensen N."/>
            <person name="Bonometti L."/>
            <person name="Westerberg I."/>
            <person name="Brannstrom I.O."/>
            <person name="Guillou S."/>
            <person name="Cros-Aarteil S."/>
            <person name="Calhoun S."/>
            <person name="Haridas S."/>
            <person name="Kuo A."/>
            <person name="Mondo S."/>
            <person name="Pangilinan J."/>
            <person name="Riley R."/>
            <person name="Labutti K."/>
            <person name="Andreopoulos B."/>
            <person name="Lipzen A."/>
            <person name="Chen C."/>
            <person name="Yanf M."/>
            <person name="Daum C."/>
            <person name="Ng V."/>
            <person name="Clum A."/>
            <person name="Ohm R."/>
            <person name="Martin F."/>
            <person name="Silar P."/>
            <person name="Natvig D."/>
            <person name="Lalanne C."/>
            <person name="Gautier V."/>
            <person name="Ament-Velasquez S.L."/>
            <person name="Kruys A."/>
            <person name="Hutchinson M.I."/>
            <person name="Powell A.J."/>
            <person name="Barry K."/>
            <person name="Miller A.N."/>
            <person name="Grigoriev I.V."/>
            <person name="Debuchy R."/>
            <person name="Gladieux P."/>
            <person name="Thoren M.H."/>
            <person name="Johannesson H."/>
        </authorList>
    </citation>
    <scope>NUCLEOTIDE SEQUENCE</scope>
    <source>
        <strain evidence="3">CBS 123565</strain>
    </source>
</reference>
<organism evidence="3 4">
    <name type="scientific">Trichocladium antarcticum</name>
    <dbReference type="NCBI Taxonomy" id="1450529"/>
    <lineage>
        <taxon>Eukaryota</taxon>
        <taxon>Fungi</taxon>
        <taxon>Dikarya</taxon>
        <taxon>Ascomycota</taxon>
        <taxon>Pezizomycotina</taxon>
        <taxon>Sordariomycetes</taxon>
        <taxon>Sordariomycetidae</taxon>
        <taxon>Sordariales</taxon>
        <taxon>Chaetomiaceae</taxon>
        <taxon>Trichocladium</taxon>
    </lineage>
</organism>
<evidence type="ECO:0000256" key="1">
    <source>
        <dbReference type="SAM" id="MobiDB-lite"/>
    </source>
</evidence>
<evidence type="ECO:0000256" key="2">
    <source>
        <dbReference type="SAM" id="SignalP"/>
    </source>
</evidence>
<evidence type="ECO:0000313" key="4">
    <source>
        <dbReference type="Proteomes" id="UP001304895"/>
    </source>
</evidence>
<dbReference type="EMBL" id="MU853406">
    <property type="protein sequence ID" value="KAK4135188.1"/>
    <property type="molecule type" value="Genomic_DNA"/>
</dbReference>
<gene>
    <name evidence="3" type="ORF">BT67DRAFT_440864</name>
</gene>
<dbReference type="InterPro" id="IPR032675">
    <property type="entry name" value="LRR_dom_sf"/>
</dbReference>
<evidence type="ECO:0000313" key="3">
    <source>
        <dbReference type="EMBL" id="KAK4135188.1"/>
    </source>
</evidence>